<evidence type="ECO:0000313" key="11">
    <source>
        <dbReference type="EMBL" id="OAQ94304.1"/>
    </source>
</evidence>
<dbReference type="PANTHER" id="PTHR43678">
    <property type="entry name" value="PUTATIVE (AFU_ORTHOLOGUE AFUA_2G00640)-RELATED"/>
    <property type="match status" value="1"/>
</dbReference>
<keyword evidence="7" id="KW-0732">Signal</keyword>
<dbReference type="InterPro" id="IPR025705">
    <property type="entry name" value="Beta_hexosaminidase_sua/sub"/>
</dbReference>
<feature type="active site" description="Proton donor" evidence="6">
    <location>
        <position position="328"/>
    </location>
</feature>
<evidence type="ECO:0000256" key="2">
    <source>
        <dbReference type="ARBA" id="ARBA00006285"/>
    </source>
</evidence>
<dbReference type="GO" id="GO:0004563">
    <property type="term" value="F:beta-N-acetylhexosaminidase activity"/>
    <property type="evidence" value="ECO:0007669"/>
    <property type="project" value="UniProtKB-EC"/>
</dbReference>
<feature type="signal peptide" evidence="7">
    <location>
        <begin position="1"/>
        <end position="18"/>
    </location>
</feature>
<evidence type="ECO:0000256" key="6">
    <source>
        <dbReference type="PIRSR" id="PIRSR625705-1"/>
    </source>
</evidence>
<accession>A0A179HW89</accession>
<evidence type="ECO:0000256" key="1">
    <source>
        <dbReference type="ARBA" id="ARBA00001231"/>
    </source>
</evidence>
<dbReference type="InterPro" id="IPR015883">
    <property type="entry name" value="Glyco_hydro_20_cat"/>
</dbReference>
<comment type="similarity">
    <text evidence="2">Belongs to the glycosyl hydrolase 20 family.</text>
</comment>
<dbReference type="STRING" id="33203.A0A179HW89"/>
<dbReference type="InterPro" id="IPR015882">
    <property type="entry name" value="HEX_bac_N"/>
</dbReference>
<proteinExistence type="inferred from homology"/>
<dbReference type="SUPFAM" id="SSF51445">
    <property type="entry name" value="(Trans)glycosidases"/>
    <property type="match status" value="1"/>
</dbReference>
<dbReference type="InterPro" id="IPR029018">
    <property type="entry name" value="Hex-like_dom2"/>
</dbReference>
<keyword evidence="4" id="KW-0378">Hydrolase</keyword>
<dbReference type="Pfam" id="PF02838">
    <property type="entry name" value="Glyco_hydro_20b"/>
    <property type="match status" value="1"/>
</dbReference>
<dbReference type="OMA" id="GNNYHAT"/>
<dbReference type="InterPro" id="IPR013320">
    <property type="entry name" value="ConA-like_dom_sf"/>
</dbReference>
<dbReference type="Pfam" id="PF00728">
    <property type="entry name" value="Glyco_hydro_20"/>
    <property type="match status" value="1"/>
</dbReference>
<reference evidence="11 12" key="1">
    <citation type="submission" date="2016-02" db="EMBL/GenBank/DDBJ databases">
        <title>Biosynthesis of antibiotic leucinostatins and their inhibition on Phytophthora in bio-control Purpureocillium lilacinum.</title>
        <authorList>
            <person name="Wang G."/>
            <person name="Liu Z."/>
            <person name="Lin R."/>
            <person name="Li E."/>
            <person name="Mao Z."/>
            <person name="Ling J."/>
            <person name="Yin W."/>
            <person name="Xie B."/>
        </authorList>
    </citation>
    <scope>NUCLEOTIDE SEQUENCE [LARGE SCALE GENOMIC DNA]</scope>
    <source>
        <strain evidence="10">PLBJ-1</strain>
        <strain evidence="11">PLFJ-1</strain>
    </source>
</reference>
<name>A0A179HW89_PURLI</name>
<dbReference type="PANTHER" id="PTHR43678:SF1">
    <property type="entry name" value="BETA-N-ACETYLHEXOSAMINIDASE"/>
    <property type="match status" value="1"/>
</dbReference>
<dbReference type="Proteomes" id="UP000078240">
    <property type="component" value="Unassembled WGS sequence"/>
</dbReference>
<evidence type="ECO:0000256" key="4">
    <source>
        <dbReference type="ARBA" id="ARBA00022801"/>
    </source>
</evidence>
<dbReference type="CDD" id="cd06564">
    <property type="entry name" value="GH20_DspB_LnbB-like"/>
    <property type="match status" value="1"/>
</dbReference>
<feature type="domain" description="Glycoside hydrolase family 20 catalytic" evidence="8">
    <location>
        <begin position="168"/>
        <end position="332"/>
    </location>
</feature>
<protein>
    <recommendedName>
        <fullName evidence="3">beta-N-acetylhexosaminidase</fullName>
        <ecNumber evidence="3">3.2.1.52</ecNumber>
    </recommendedName>
</protein>
<dbReference type="SUPFAM" id="SSF49899">
    <property type="entry name" value="Concanavalin A-like lectins/glucanases"/>
    <property type="match status" value="1"/>
</dbReference>
<evidence type="ECO:0000256" key="7">
    <source>
        <dbReference type="SAM" id="SignalP"/>
    </source>
</evidence>
<dbReference type="SUPFAM" id="SSF55545">
    <property type="entry name" value="beta-N-acetylhexosaminidase-like domain"/>
    <property type="match status" value="1"/>
</dbReference>
<dbReference type="Proteomes" id="UP000078340">
    <property type="component" value="Unassembled WGS sequence"/>
</dbReference>
<keyword evidence="5" id="KW-0326">Glycosidase</keyword>
<dbReference type="EC" id="3.2.1.52" evidence="3"/>
<evidence type="ECO:0000256" key="3">
    <source>
        <dbReference type="ARBA" id="ARBA00012663"/>
    </source>
</evidence>
<comment type="catalytic activity">
    <reaction evidence="1">
        <text>Hydrolysis of terminal non-reducing N-acetyl-D-hexosamine residues in N-acetyl-beta-D-hexosaminides.</text>
        <dbReference type="EC" id="3.2.1.52"/>
    </reaction>
</comment>
<evidence type="ECO:0000313" key="12">
    <source>
        <dbReference type="Proteomes" id="UP000078340"/>
    </source>
</evidence>
<dbReference type="Gene3D" id="3.30.379.10">
    <property type="entry name" value="Chitobiase/beta-hexosaminidase domain 2-like"/>
    <property type="match status" value="1"/>
</dbReference>
<gene>
    <name evidence="10" type="ORF">VFPBJ_00384</name>
    <name evidence="11" type="ORF">VFPFJ_00413</name>
</gene>
<evidence type="ECO:0000313" key="10">
    <source>
        <dbReference type="EMBL" id="OAQ86344.1"/>
    </source>
</evidence>
<dbReference type="Gene3D" id="2.60.120.200">
    <property type="match status" value="1"/>
</dbReference>
<dbReference type="InterPro" id="IPR017853">
    <property type="entry name" value="GH"/>
</dbReference>
<dbReference type="AlphaFoldDB" id="A0A179HW89"/>
<dbReference type="EMBL" id="LSBI01000001">
    <property type="protein sequence ID" value="OAQ94304.1"/>
    <property type="molecule type" value="Genomic_DNA"/>
</dbReference>
<sequence>MRVNLAAGLIAIASAVNGCLVTVPSTPFNCQPGQFSLRHLKSIVLDSRHAQAVDKTGQTLIPPTLEDFTRTFKEDLKSSLGLDVPVIKGTQPAPNSIFVTLDDKSKFKDAAGRHTAEGYRLSVGANGITVAGASALGAWWGTRSILQTAALNDKNVAHGEGVDAPGWAYRGIMLDGGRHYYPPDFVIEMCSYLSFFKQNTLQLHMSDNLNNYPDRYSRERTMSLYSAFRPWSDDPAVAGLNDRRNESYTRDEFDDMQRRCARRGVTIVPEIEAPGHALAIVKWRNQIGLEDLSMLNISHPDTIPTMKTIWKTFLPWFHSKVVHIGADEYDENLVADYTHFVNEMASFIKQESGKDIRIWGTFTPKQGANVSKDVVIQHWSSRMDNALFDYVNNGYQVLNADHSFYVVNKWSSSYPPPLKKSQAFTGGNPATGGPFSPNIFDISNATNNPPRDSPAVQGHLVALWNDWGPNGTTVLEAYRTLRDVPAIGDKQWGGDLTEDEYDGVIDALRAVIPDQNLDRKVQSRTDVVLNYRFSNCGKDSTFVQDRSGNNYHGRIHGEGCKISGSTLSFSGNCHIETPLKSKGRDYTLSFSVKPSGSNKYGTLFAGPDSTLLSAAADAAGNVTMVSGGEHYALNYSLPVGAWTSVSLIGKGNQTFLSVSDREPQKMEFLTRLGIWGLRFVWAPMAFEAPLARIGEGFVGEMRNITLRGSA</sequence>
<dbReference type="InterPro" id="IPR052764">
    <property type="entry name" value="GH20_Enzymes"/>
</dbReference>
<evidence type="ECO:0000256" key="5">
    <source>
        <dbReference type="ARBA" id="ARBA00023295"/>
    </source>
</evidence>
<dbReference type="EMBL" id="LSBH01000001">
    <property type="protein sequence ID" value="OAQ86344.1"/>
    <property type="molecule type" value="Genomic_DNA"/>
</dbReference>
<feature type="domain" description="Beta-hexosaminidase bacterial type N-terminal" evidence="9">
    <location>
        <begin position="64"/>
        <end position="157"/>
    </location>
</feature>
<comment type="caution">
    <text evidence="11">The sequence shown here is derived from an EMBL/GenBank/DDBJ whole genome shotgun (WGS) entry which is preliminary data.</text>
</comment>
<organism evidence="11 12">
    <name type="scientific">Purpureocillium lilacinum</name>
    <name type="common">Paecilomyces lilacinus</name>
    <dbReference type="NCBI Taxonomy" id="33203"/>
    <lineage>
        <taxon>Eukaryota</taxon>
        <taxon>Fungi</taxon>
        <taxon>Dikarya</taxon>
        <taxon>Ascomycota</taxon>
        <taxon>Pezizomycotina</taxon>
        <taxon>Sordariomycetes</taxon>
        <taxon>Hypocreomycetidae</taxon>
        <taxon>Hypocreales</taxon>
        <taxon>Ophiocordycipitaceae</taxon>
        <taxon>Purpureocillium</taxon>
    </lineage>
</organism>
<feature type="chain" id="PRO_5008873017" description="beta-N-acetylhexosaminidase" evidence="7">
    <location>
        <begin position="19"/>
        <end position="710"/>
    </location>
</feature>
<evidence type="ECO:0000259" key="9">
    <source>
        <dbReference type="Pfam" id="PF02838"/>
    </source>
</evidence>
<evidence type="ECO:0000259" key="8">
    <source>
        <dbReference type="Pfam" id="PF00728"/>
    </source>
</evidence>
<dbReference type="GO" id="GO:0005975">
    <property type="term" value="P:carbohydrate metabolic process"/>
    <property type="evidence" value="ECO:0007669"/>
    <property type="project" value="InterPro"/>
</dbReference>
<dbReference type="Gene3D" id="3.20.20.80">
    <property type="entry name" value="Glycosidases"/>
    <property type="match status" value="1"/>
</dbReference>
<dbReference type="PRINTS" id="PR00738">
    <property type="entry name" value="GLHYDRLASE20"/>
</dbReference>